<gene>
    <name evidence="1" type="ORF">B296_00002361</name>
</gene>
<accession>A0A427B191</accession>
<dbReference type="EMBL" id="AMZH03000726">
    <property type="protein sequence ID" value="RRT82281.1"/>
    <property type="molecule type" value="Genomic_DNA"/>
</dbReference>
<sequence>MYLYTLVYSFSRCVSKKLKNEVSEIDEHDPSFAANPVPKEEFRPPSPAPVFTEADLFSRLLRRLEELEEKVDTLKAKPSEMPSEKDELLNAAVCRVDALEAELIVTKKVCFYVLSIRITDLLFRISAEEEILLLKQG</sequence>
<dbReference type="AlphaFoldDB" id="A0A427B191"/>
<organism evidence="1 2">
    <name type="scientific">Ensete ventricosum</name>
    <name type="common">Abyssinian banana</name>
    <name type="synonym">Musa ensete</name>
    <dbReference type="NCBI Taxonomy" id="4639"/>
    <lineage>
        <taxon>Eukaryota</taxon>
        <taxon>Viridiplantae</taxon>
        <taxon>Streptophyta</taxon>
        <taxon>Embryophyta</taxon>
        <taxon>Tracheophyta</taxon>
        <taxon>Spermatophyta</taxon>
        <taxon>Magnoliopsida</taxon>
        <taxon>Liliopsida</taxon>
        <taxon>Zingiberales</taxon>
        <taxon>Musaceae</taxon>
        <taxon>Ensete</taxon>
    </lineage>
</organism>
<comment type="caution">
    <text evidence="1">The sequence shown here is derived from an EMBL/GenBank/DDBJ whole genome shotgun (WGS) entry which is preliminary data.</text>
</comment>
<name>A0A427B191_ENSVE</name>
<reference evidence="1 2" key="1">
    <citation type="journal article" date="2014" name="Agronomy (Basel)">
        <title>A Draft Genome Sequence for Ensete ventricosum, the Drought-Tolerant Tree Against Hunger.</title>
        <authorList>
            <person name="Harrison J."/>
            <person name="Moore K.A."/>
            <person name="Paszkiewicz K."/>
            <person name="Jones T."/>
            <person name="Grant M."/>
            <person name="Ambacheew D."/>
            <person name="Muzemil S."/>
            <person name="Studholme D.J."/>
        </authorList>
    </citation>
    <scope>NUCLEOTIDE SEQUENCE [LARGE SCALE GENOMIC DNA]</scope>
</reference>
<dbReference type="Proteomes" id="UP000287651">
    <property type="component" value="Unassembled WGS sequence"/>
</dbReference>
<evidence type="ECO:0000313" key="2">
    <source>
        <dbReference type="Proteomes" id="UP000287651"/>
    </source>
</evidence>
<proteinExistence type="predicted"/>
<protein>
    <submittedName>
        <fullName evidence="1">Uncharacterized protein</fullName>
    </submittedName>
</protein>
<evidence type="ECO:0000313" key="1">
    <source>
        <dbReference type="EMBL" id="RRT82281.1"/>
    </source>
</evidence>